<comment type="caution">
    <text evidence="9">The sequence shown here is derived from an EMBL/GenBank/DDBJ whole genome shotgun (WGS) entry which is preliminary data.</text>
</comment>
<dbReference type="Gene3D" id="1.20.1740.10">
    <property type="entry name" value="Amino acid/polyamine transporter I"/>
    <property type="match status" value="1"/>
</dbReference>
<feature type="transmembrane region" description="Helical" evidence="8">
    <location>
        <begin position="44"/>
        <end position="64"/>
    </location>
</feature>
<feature type="transmembrane region" description="Helical" evidence="8">
    <location>
        <begin position="340"/>
        <end position="361"/>
    </location>
</feature>
<gene>
    <name evidence="9" type="ORF">ACFFMS_14715</name>
</gene>
<keyword evidence="7 8" id="KW-0472">Membrane</keyword>
<keyword evidence="5 8" id="KW-0812">Transmembrane</keyword>
<organism evidence="9 10">
    <name type="scientific">Ectobacillus funiculus</name>
    <dbReference type="NCBI Taxonomy" id="137993"/>
    <lineage>
        <taxon>Bacteria</taxon>
        <taxon>Bacillati</taxon>
        <taxon>Bacillota</taxon>
        <taxon>Bacilli</taxon>
        <taxon>Bacillales</taxon>
        <taxon>Bacillaceae</taxon>
        <taxon>Ectobacillus</taxon>
    </lineage>
</organism>
<dbReference type="Pfam" id="PF03845">
    <property type="entry name" value="Spore_permease"/>
    <property type="match status" value="1"/>
</dbReference>
<evidence type="ECO:0000256" key="6">
    <source>
        <dbReference type="ARBA" id="ARBA00022989"/>
    </source>
</evidence>
<feature type="transmembrane region" description="Helical" evidence="8">
    <location>
        <begin position="308"/>
        <end position="325"/>
    </location>
</feature>
<dbReference type="RefSeq" id="WP_379950005.1">
    <property type="nucleotide sequence ID" value="NZ_JBHMAF010000086.1"/>
</dbReference>
<feature type="transmembrane region" description="Helical" evidence="8">
    <location>
        <begin position="125"/>
        <end position="141"/>
    </location>
</feature>
<evidence type="ECO:0000256" key="8">
    <source>
        <dbReference type="SAM" id="Phobius"/>
    </source>
</evidence>
<dbReference type="PANTHER" id="PTHR34975:SF2">
    <property type="entry name" value="SPORE GERMINATION PROTEIN A2"/>
    <property type="match status" value="1"/>
</dbReference>
<dbReference type="InterPro" id="IPR004761">
    <property type="entry name" value="Spore_GerAB"/>
</dbReference>
<name>A0ABV5WGB6_9BACI</name>
<comment type="subcellular location">
    <subcellularLocation>
        <location evidence="1">Membrane</location>
        <topology evidence="1">Multi-pass membrane protein</topology>
    </subcellularLocation>
</comment>
<protein>
    <submittedName>
        <fullName evidence="9">Endospore germination permease</fullName>
    </submittedName>
</protein>
<keyword evidence="4" id="KW-0309">Germination</keyword>
<evidence type="ECO:0000256" key="2">
    <source>
        <dbReference type="ARBA" id="ARBA00007998"/>
    </source>
</evidence>
<evidence type="ECO:0000256" key="7">
    <source>
        <dbReference type="ARBA" id="ARBA00023136"/>
    </source>
</evidence>
<dbReference type="NCBIfam" id="TIGR00912">
    <property type="entry name" value="2A0309"/>
    <property type="match status" value="1"/>
</dbReference>
<feature type="transmembrane region" description="Helical" evidence="8">
    <location>
        <begin position="148"/>
        <end position="166"/>
    </location>
</feature>
<dbReference type="Proteomes" id="UP001589609">
    <property type="component" value="Unassembled WGS sequence"/>
</dbReference>
<feature type="transmembrane region" description="Helical" evidence="8">
    <location>
        <begin position="84"/>
        <end position="105"/>
    </location>
</feature>
<dbReference type="PANTHER" id="PTHR34975">
    <property type="entry name" value="SPORE GERMINATION PROTEIN A2"/>
    <property type="match status" value="1"/>
</dbReference>
<feature type="transmembrane region" description="Helical" evidence="8">
    <location>
        <begin position="222"/>
        <end position="245"/>
    </location>
</feature>
<keyword evidence="3" id="KW-0813">Transport</keyword>
<evidence type="ECO:0000313" key="10">
    <source>
        <dbReference type="Proteomes" id="UP001589609"/>
    </source>
</evidence>
<feature type="transmembrane region" description="Helical" evidence="8">
    <location>
        <begin position="20"/>
        <end position="38"/>
    </location>
</feature>
<feature type="transmembrane region" description="Helical" evidence="8">
    <location>
        <begin position="186"/>
        <end position="210"/>
    </location>
</feature>
<dbReference type="EMBL" id="JBHMAF010000086">
    <property type="protein sequence ID" value="MFB9759660.1"/>
    <property type="molecule type" value="Genomic_DNA"/>
</dbReference>
<reference evidence="9 10" key="1">
    <citation type="submission" date="2024-09" db="EMBL/GenBank/DDBJ databases">
        <authorList>
            <person name="Sun Q."/>
            <person name="Mori K."/>
        </authorList>
    </citation>
    <scope>NUCLEOTIDE SEQUENCE [LARGE SCALE GENOMIC DNA]</scope>
    <source>
        <strain evidence="9 10">JCM 11201</strain>
    </source>
</reference>
<evidence type="ECO:0000256" key="5">
    <source>
        <dbReference type="ARBA" id="ARBA00022692"/>
    </source>
</evidence>
<sequence length="368" mass="41513">MKKSHLQPKINAKQLCCILLANRVSAMVVFLPAIWATANSKDTWISSLISGFGGMIITYVVVTLSKRYPRHTLIQICISLFGKWIGGFLSFLYLWFFLHLSLIIIREFAEILNIALMPETPIQVFIIYVVLAVIFAVYRGLEAIARTSVIILPISLASLLIILILLAKEFHLELLRPIAENGWMPIMMGIIVPISLFGEVILIPMLFPYVEDQHKVLRYSMLAVLIGTFFLFSLNAAVMGIFGPIEAAHLTLPVYSLVRMISIGNFLERIEAIMVAVWIGLIFIKMCIFLYAGVLGTGQWLRLKTTKFLIIPFGGVALILSYTSFKNLSEIKHFTTPKHWGAYSLTLELLIPCILLAVSFYRKEKRAI</sequence>
<feature type="transmembrane region" description="Helical" evidence="8">
    <location>
        <begin position="272"/>
        <end position="296"/>
    </location>
</feature>
<evidence type="ECO:0000256" key="3">
    <source>
        <dbReference type="ARBA" id="ARBA00022448"/>
    </source>
</evidence>
<comment type="similarity">
    <text evidence="2">Belongs to the amino acid-polyamine-organocation (APC) superfamily. Spore germination protein (SGP) (TC 2.A.3.9) family.</text>
</comment>
<evidence type="ECO:0000313" key="9">
    <source>
        <dbReference type="EMBL" id="MFB9759660.1"/>
    </source>
</evidence>
<accession>A0ABV5WGB6</accession>
<evidence type="ECO:0000256" key="4">
    <source>
        <dbReference type="ARBA" id="ARBA00022544"/>
    </source>
</evidence>
<proteinExistence type="inferred from homology"/>
<evidence type="ECO:0000256" key="1">
    <source>
        <dbReference type="ARBA" id="ARBA00004141"/>
    </source>
</evidence>
<keyword evidence="10" id="KW-1185">Reference proteome</keyword>
<keyword evidence="6 8" id="KW-1133">Transmembrane helix</keyword>